<dbReference type="InterPro" id="IPR008271">
    <property type="entry name" value="Ser/Thr_kinase_AS"/>
</dbReference>
<dbReference type="InterPro" id="IPR002374">
    <property type="entry name" value="cGMP_dep_kinase"/>
</dbReference>
<feature type="compositionally biased region" description="Polar residues" evidence="12">
    <location>
        <begin position="273"/>
        <end position="283"/>
    </location>
</feature>
<reference evidence="16 17" key="1">
    <citation type="journal article" date="2019" name="BMC Genomics">
        <title>New insights from Opisthorchis felineus genome: update on genomics of the epidemiologically important liver flukes.</title>
        <authorList>
            <person name="Ershov N.I."/>
            <person name="Mordvinov V.A."/>
            <person name="Prokhortchouk E.B."/>
            <person name="Pakharukova M.Y."/>
            <person name="Gunbin K.V."/>
            <person name="Ustyantsev K."/>
            <person name="Genaev M.A."/>
            <person name="Blinov A.G."/>
            <person name="Mazur A."/>
            <person name="Boulygina E."/>
            <person name="Tsygankova S."/>
            <person name="Khrameeva E."/>
            <person name="Chekanov N."/>
            <person name="Fan G."/>
            <person name="Xiao A."/>
            <person name="Zhang H."/>
            <person name="Xu X."/>
            <person name="Yang H."/>
            <person name="Solovyev V."/>
            <person name="Lee S.M."/>
            <person name="Liu X."/>
            <person name="Afonnikov D.A."/>
            <person name="Skryabin K.G."/>
        </authorList>
    </citation>
    <scope>NUCLEOTIDE SEQUENCE [LARGE SCALE GENOMIC DNA]</scope>
    <source>
        <strain evidence="16">AK-0245</strain>
        <tissue evidence="16">Whole organism</tissue>
    </source>
</reference>
<sequence length="887" mass="100531">MPNHKHHRKSDTSSTVFRASNSVSLDDSSVFSELGLEIPNYEKFGRSSSSTVRCRTRRQSTRFSRKYYRPNPYILRSTKFSDLPKAAMISEPPMEGSGTLFDAACTPHEPVKHNAILLEETSSGHSMDAQQTYTSLNPHMSFGFVEPQASSDHRHHHSQTVIIDGKTYEVTELVAVINRLKQDVRVCTERISWLEAELHQSKLTISARERDIHKLRSVLDQKVPTQPIRGIQISKAVLEDAVQASTQAVGLDEISAQFQPVAEPMRVKKQGVSGESQTQQRTSGLVHHPKDARSSHLIREAIENNEFLRHLDESQVEEIVSCMYKKHIAQGAYVIREGQTGDALYVVAEGVMEVTKNDQLLGRMDVGRAFGELALLYNCNRTASVRAVTQASAWTLDRHVFQQIMMSSCLHRHEENFNFLQSVPALKNLPVAKMHKLADVLETVYYGPDEYIIREGEIGETFFIIQSGKVRVTKSAGDSQKSKEIRQLYAGDCFGEKALYNSEKRSANVISMESGVYLLSLDRSNFIHLIGDLNEIKSKNYDKLEDRATHPTKDEEALEYREVPGEPSEQVKLVDLERVAVLGVGGFGCVDLVVWTKDPSRSFALKRMKKHHIVQTRQQEHICSERQIMLQLRCNFICRLYCTYKDSKYVYMLMESCLGGELWTVLRNRGRFNDVVARFVVACVLEAFTYLHTQGIIYRDLKPENLLLDENGYVKLCDFGFAKRIGLGKKTWTFCGTPEYVAPEIILNKGHDYSADYWSLGILIFELLTGSPPFTGSDPMKIYNVVLRGIDAIQFPSQYINRSATTLIKRLCAHNPAQRLGYGLGGIIEIKQNKYFQGFDWIGLLRRTLTPPIRPQVTGPTDVSNFDKYPDKIECPPDELSGWDTDF</sequence>
<dbReference type="Gene3D" id="3.30.200.20">
    <property type="entry name" value="Phosphorylase Kinase, domain 1"/>
    <property type="match status" value="1"/>
</dbReference>
<keyword evidence="5" id="KW-0808">Transferase</keyword>
<evidence type="ECO:0000256" key="5">
    <source>
        <dbReference type="ARBA" id="ARBA00022679"/>
    </source>
</evidence>
<evidence type="ECO:0000256" key="6">
    <source>
        <dbReference type="ARBA" id="ARBA00022741"/>
    </source>
</evidence>
<dbReference type="InterPro" id="IPR000595">
    <property type="entry name" value="cNMP-bd_dom"/>
</dbReference>
<dbReference type="InterPro" id="IPR014710">
    <property type="entry name" value="RmlC-like_jellyroll"/>
</dbReference>
<dbReference type="SUPFAM" id="SSF56112">
    <property type="entry name" value="Protein kinase-like (PK-like)"/>
    <property type="match status" value="1"/>
</dbReference>
<keyword evidence="6" id="KW-0547">Nucleotide-binding</keyword>
<comment type="catalytic activity">
    <reaction evidence="10">
        <text>L-threonyl-[protein] + ATP = O-phospho-L-threonyl-[protein] + ADP + H(+)</text>
        <dbReference type="Rhea" id="RHEA:46608"/>
        <dbReference type="Rhea" id="RHEA-COMP:11060"/>
        <dbReference type="Rhea" id="RHEA-COMP:11605"/>
        <dbReference type="ChEBI" id="CHEBI:15378"/>
        <dbReference type="ChEBI" id="CHEBI:30013"/>
        <dbReference type="ChEBI" id="CHEBI:30616"/>
        <dbReference type="ChEBI" id="CHEBI:61977"/>
        <dbReference type="ChEBI" id="CHEBI:456216"/>
        <dbReference type="EC" id="2.7.11.12"/>
    </reaction>
</comment>
<evidence type="ECO:0000256" key="4">
    <source>
        <dbReference type="ARBA" id="ARBA00022535"/>
    </source>
</evidence>
<dbReference type="GO" id="GO:0004692">
    <property type="term" value="F:cGMP-dependent protein kinase activity"/>
    <property type="evidence" value="ECO:0007669"/>
    <property type="project" value="UniProtKB-EC"/>
</dbReference>
<dbReference type="PROSITE" id="PS51285">
    <property type="entry name" value="AGC_KINASE_CTER"/>
    <property type="match status" value="1"/>
</dbReference>
<organism evidence="16 17">
    <name type="scientific">Opisthorchis felineus</name>
    <dbReference type="NCBI Taxonomy" id="147828"/>
    <lineage>
        <taxon>Eukaryota</taxon>
        <taxon>Metazoa</taxon>
        <taxon>Spiralia</taxon>
        <taxon>Lophotrochozoa</taxon>
        <taxon>Platyhelminthes</taxon>
        <taxon>Trematoda</taxon>
        <taxon>Digenea</taxon>
        <taxon>Opisthorchiida</taxon>
        <taxon>Opisthorchiata</taxon>
        <taxon>Opisthorchiidae</taxon>
        <taxon>Opisthorchis</taxon>
    </lineage>
</organism>
<dbReference type="STRING" id="147828.A0A4S2MKU9"/>
<dbReference type="FunFam" id="1.10.510.10:FF:000210">
    <property type="entry name" value="Non-specific serine/threonine protein kinase"/>
    <property type="match status" value="1"/>
</dbReference>
<dbReference type="PANTHER" id="PTHR24353">
    <property type="entry name" value="CYCLIC NUCLEOTIDE-DEPENDENT PROTEIN KINASE"/>
    <property type="match status" value="1"/>
</dbReference>
<feature type="domain" description="Protein kinase" evidence="13">
    <location>
        <begin position="576"/>
        <end position="836"/>
    </location>
</feature>
<dbReference type="PROSITE" id="PS00108">
    <property type="entry name" value="PROTEIN_KINASE_ST"/>
    <property type="match status" value="1"/>
</dbReference>
<dbReference type="Gene3D" id="1.10.510.10">
    <property type="entry name" value="Transferase(Phosphotransferase) domain 1"/>
    <property type="match status" value="1"/>
</dbReference>
<dbReference type="InterPro" id="IPR000719">
    <property type="entry name" value="Prot_kinase_dom"/>
</dbReference>
<keyword evidence="9" id="KW-0142">cGMP-binding</keyword>
<dbReference type="InterPro" id="IPR018490">
    <property type="entry name" value="cNMP-bd_dom_sf"/>
</dbReference>
<dbReference type="Pfam" id="PF00069">
    <property type="entry name" value="Pkinase"/>
    <property type="match status" value="1"/>
</dbReference>
<dbReference type="CDD" id="cd00038">
    <property type="entry name" value="CAP_ED"/>
    <property type="match status" value="2"/>
</dbReference>
<evidence type="ECO:0000256" key="2">
    <source>
        <dbReference type="ARBA" id="ARBA00012428"/>
    </source>
</evidence>
<evidence type="ECO:0000256" key="3">
    <source>
        <dbReference type="ARBA" id="ARBA00022527"/>
    </source>
</evidence>
<protein>
    <recommendedName>
        <fullName evidence="2">cGMP-dependent protein kinase</fullName>
        <ecNumber evidence="2">2.7.11.12</ecNumber>
    </recommendedName>
</protein>
<dbReference type="PANTHER" id="PTHR24353:SF147">
    <property type="entry name" value="CGMP-DEPENDENT SERINE_THREONIN PROTEIN KINASE-RELATED"/>
    <property type="match status" value="1"/>
</dbReference>
<dbReference type="Pfam" id="PF00027">
    <property type="entry name" value="cNMP_binding"/>
    <property type="match status" value="2"/>
</dbReference>
<evidence type="ECO:0000259" key="14">
    <source>
        <dbReference type="PROSITE" id="PS50042"/>
    </source>
</evidence>
<comment type="caution">
    <text evidence="16">The sequence shown here is derived from an EMBL/GenBank/DDBJ whole genome shotgun (WGS) entry which is preliminary data.</text>
</comment>
<evidence type="ECO:0000256" key="9">
    <source>
        <dbReference type="ARBA" id="ARBA00022992"/>
    </source>
</evidence>
<keyword evidence="7" id="KW-0418">Kinase</keyword>
<evidence type="ECO:0000313" key="16">
    <source>
        <dbReference type="EMBL" id="TGZ75729.1"/>
    </source>
</evidence>
<evidence type="ECO:0000256" key="8">
    <source>
        <dbReference type="ARBA" id="ARBA00022840"/>
    </source>
</evidence>
<keyword evidence="17" id="KW-1185">Reference proteome</keyword>
<feature type="domain" description="Cyclic nucleotide-binding" evidence="14">
    <location>
        <begin position="307"/>
        <end position="422"/>
    </location>
</feature>
<dbReference type="EMBL" id="SJOL01000387">
    <property type="protein sequence ID" value="TGZ75729.1"/>
    <property type="molecule type" value="Genomic_DNA"/>
</dbReference>
<keyword evidence="3" id="KW-0723">Serine/threonine-protein kinase</keyword>
<dbReference type="PROSITE" id="PS50011">
    <property type="entry name" value="PROTEIN_KINASE_DOM"/>
    <property type="match status" value="1"/>
</dbReference>
<comment type="catalytic activity">
    <reaction evidence="11">
        <text>L-seryl-[protein] + ATP = O-phospho-L-seryl-[protein] + ADP + H(+)</text>
        <dbReference type="Rhea" id="RHEA:17989"/>
        <dbReference type="Rhea" id="RHEA-COMP:9863"/>
        <dbReference type="Rhea" id="RHEA-COMP:11604"/>
        <dbReference type="ChEBI" id="CHEBI:15378"/>
        <dbReference type="ChEBI" id="CHEBI:29999"/>
        <dbReference type="ChEBI" id="CHEBI:30616"/>
        <dbReference type="ChEBI" id="CHEBI:83421"/>
        <dbReference type="ChEBI" id="CHEBI:456216"/>
        <dbReference type="EC" id="2.7.11.12"/>
    </reaction>
</comment>
<evidence type="ECO:0000259" key="15">
    <source>
        <dbReference type="PROSITE" id="PS51285"/>
    </source>
</evidence>
<evidence type="ECO:0000313" key="17">
    <source>
        <dbReference type="Proteomes" id="UP000308267"/>
    </source>
</evidence>
<dbReference type="InterPro" id="IPR018488">
    <property type="entry name" value="cNMP-bd_CS"/>
</dbReference>
<evidence type="ECO:0000256" key="10">
    <source>
        <dbReference type="ARBA" id="ARBA00047298"/>
    </source>
</evidence>
<feature type="domain" description="Cyclic nucleotide-binding" evidence="14">
    <location>
        <begin position="425"/>
        <end position="547"/>
    </location>
</feature>
<dbReference type="SMART" id="SM00220">
    <property type="entry name" value="S_TKc"/>
    <property type="match status" value="1"/>
</dbReference>
<dbReference type="Gene3D" id="2.60.120.10">
    <property type="entry name" value="Jelly Rolls"/>
    <property type="match status" value="2"/>
</dbReference>
<comment type="similarity">
    <text evidence="1">Belongs to the protein kinase superfamily. AGC Ser/Thr protein kinase family. cGMP subfamily.</text>
</comment>
<name>A0A4S2MKU9_OPIFE</name>
<dbReference type="CDD" id="cd05572">
    <property type="entry name" value="STKc_cGK"/>
    <property type="match status" value="1"/>
</dbReference>
<accession>A0A4S2MKU9</accession>
<gene>
    <name evidence="16" type="ORF">CRM22_000220</name>
</gene>
<dbReference type="Proteomes" id="UP000308267">
    <property type="component" value="Unassembled WGS sequence"/>
</dbReference>
<dbReference type="GO" id="GO:0030553">
    <property type="term" value="F:cGMP binding"/>
    <property type="evidence" value="ECO:0007669"/>
    <property type="project" value="UniProtKB-KW"/>
</dbReference>
<keyword evidence="8" id="KW-0067">ATP-binding</keyword>
<feature type="region of interest" description="Disordered" evidence="12">
    <location>
        <begin position="270"/>
        <end position="290"/>
    </location>
</feature>
<evidence type="ECO:0000259" key="13">
    <source>
        <dbReference type="PROSITE" id="PS50011"/>
    </source>
</evidence>
<dbReference type="GO" id="GO:0005524">
    <property type="term" value="F:ATP binding"/>
    <property type="evidence" value="ECO:0007669"/>
    <property type="project" value="UniProtKB-KW"/>
</dbReference>
<dbReference type="InterPro" id="IPR011009">
    <property type="entry name" value="Kinase-like_dom_sf"/>
</dbReference>
<proteinExistence type="inferred from homology"/>
<keyword evidence="4" id="KW-0140">cGMP</keyword>
<dbReference type="OrthoDB" id="63267at2759"/>
<dbReference type="InterPro" id="IPR035014">
    <property type="entry name" value="STKc_cGK"/>
</dbReference>
<evidence type="ECO:0000256" key="7">
    <source>
        <dbReference type="ARBA" id="ARBA00022777"/>
    </source>
</evidence>
<dbReference type="AlphaFoldDB" id="A0A4S2MKU9"/>
<dbReference type="SUPFAM" id="SSF51206">
    <property type="entry name" value="cAMP-binding domain-like"/>
    <property type="match status" value="2"/>
</dbReference>
<evidence type="ECO:0000256" key="12">
    <source>
        <dbReference type="SAM" id="MobiDB-lite"/>
    </source>
</evidence>
<feature type="domain" description="AGC-kinase C-terminal" evidence="15">
    <location>
        <begin position="837"/>
        <end position="887"/>
    </location>
</feature>
<evidence type="ECO:0000256" key="11">
    <source>
        <dbReference type="ARBA" id="ARBA00047462"/>
    </source>
</evidence>
<evidence type="ECO:0000256" key="1">
    <source>
        <dbReference type="ARBA" id="ARBA00006352"/>
    </source>
</evidence>
<dbReference type="InterPro" id="IPR000961">
    <property type="entry name" value="AGC-kinase_C"/>
</dbReference>
<dbReference type="PRINTS" id="PR00104">
    <property type="entry name" value="CGMPKINASE"/>
</dbReference>
<dbReference type="PROSITE" id="PS00889">
    <property type="entry name" value="CNMP_BINDING_2"/>
    <property type="match status" value="2"/>
</dbReference>
<dbReference type="EC" id="2.7.11.12" evidence="2"/>
<dbReference type="SMART" id="SM00133">
    <property type="entry name" value="S_TK_X"/>
    <property type="match status" value="1"/>
</dbReference>
<dbReference type="PROSITE" id="PS00888">
    <property type="entry name" value="CNMP_BINDING_1"/>
    <property type="match status" value="2"/>
</dbReference>
<dbReference type="FunFam" id="2.60.120.10:FF:000072">
    <property type="entry name" value="cGMP-dependent protein kinase"/>
    <property type="match status" value="1"/>
</dbReference>
<dbReference type="SMART" id="SM00100">
    <property type="entry name" value="cNMP"/>
    <property type="match status" value="2"/>
</dbReference>
<dbReference type="PROSITE" id="PS50042">
    <property type="entry name" value="CNMP_BINDING_3"/>
    <property type="match status" value="2"/>
</dbReference>